<gene>
    <name evidence="1" type="ORF">Q0590_31625</name>
</gene>
<reference evidence="1" key="1">
    <citation type="submission" date="2023-07" db="EMBL/GenBank/DDBJ databases">
        <title>The genome sequence of Rhodocytophaga aerolata KACC 12507.</title>
        <authorList>
            <person name="Zhang X."/>
        </authorList>
    </citation>
    <scope>NUCLEOTIDE SEQUENCE</scope>
    <source>
        <strain evidence="1">KACC 12507</strain>
    </source>
</reference>
<organism evidence="1 2">
    <name type="scientific">Rhodocytophaga aerolata</name>
    <dbReference type="NCBI Taxonomy" id="455078"/>
    <lineage>
        <taxon>Bacteria</taxon>
        <taxon>Pseudomonadati</taxon>
        <taxon>Bacteroidota</taxon>
        <taxon>Cytophagia</taxon>
        <taxon>Cytophagales</taxon>
        <taxon>Rhodocytophagaceae</taxon>
        <taxon>Rhodocytophaga</taxon>
    </lineage>
</organism>
<proteinExistence type="predicted"/>
<dbReference type="Proteomes" id="UP001168528">
    <property type="component" value="Unassembled WGS sequence"/>
</dbReference>
<sequence length="311" mass="36387">MGQAEELWKAFLAQHPEVAAGKVSLDELNGKLAAFNQRRNQTPHVDFEGLSPEQMHHLLHSPLSTDSVIGLKSSYEETVLDKIPFFVLMEKLWKELQTNLNLKLTPKGNLSIEACKRLYEDKMLVQEDIERGITKKISEDNVAFIRALKVCLQLGGYVKKRKNLLSLTKTGEKGLQLNRSKQFVKVFTDFTTQFNWAYMDYVENATAGQFAWAFSLYLLHKYGEEWKESSFYTNMLLKAFPMISPLIPHPMYASMEIEYERVYQWRFVEHFAFWFGLVELEQRKEQGIYGYKLFLRKSDLFDKIFQVQFNS</sequence>
<name>A0ABT8RJD8_9BACT</name>
<evidence type="ECO:0000313" key="2">
    <source>
        <dbReference type="Proteomes" id="UP001168528"/>
    </source>
</evidence>
<comment type="caution">
    <text evidence="1">The sequence shown here is derived from an EMBL/GenBank/DDBJ whole genome shotgun (WGS) entry which is preliminary data.</text>
</comment>
<protein>
    <submittedName>
        <fullName evidence="1">Uncharacterized protein</fullName>
    </submittedName>
</protein>
<dbReference type="RefSeq" id="WP_302041665.1">
    <property type="nucleotide sequence ID" value="NZ_JAUKPO010000037.1"/>
</dbReference>
<keyword evidence="2" id="KW-1185">Reference proteome</keyword>
<dbReference type="EMBL" id="JAUKPO010000037">
    <property type="protein sequence ID" value="MDO1450867.1"/>
    <property type="molecule type" value="Genomic_DNA"/>
</dbReference>
<accession>A0ABT8RJD8</accession>
<evidence type="ECO:0000313" key="1">
    <source>
        <dbReference type="EMBL" id="MDO1450867.1"/>
    </source>
</evidence>